<dbReference type="SUPFAM" id="SSF48403">
    <property type="entry name" value="Ankyrin repeat"/>
    <property type="match status" value="2"/>
</dbReference>
<evidence type="ECO:0000313" key="5">
    <source>
        <dbReference type="EMBL" id="KAB1201569.1"/>
    </source>
</evidence>
<evidence type="ECO:0000256" key="2">
    <source>
        <dbReference type="SAM" id="Phobius"/>
    </source>
</evidence>
<dbReference type="OrthoDB" id="1923662at2759"/>
<reference evidence="5 6" key="2">
    <citation type="journal article" date="2019" name="Plant Biotechnol. J.">
        <title>The red bayberry genome and genetic basis of sex determination.</title>
        <authorList>
            <person name="Jia H.M."/>
            <person name="Jia H.J."/>
            <person name="Cai Q.L."/>
            <person name="Wang Y."/>
            <person name="Zhao H.B."/>
            <person name="Yang W.F."/>
            <person name="Wang G.Y."/>
            <person name="Li Y.H."/>
            <person name="Zhan D.L."/>
            <person name="Shen Y.T."/>
            <person name="Niu Q.F."/>
            <person name="Chang L."/>
            <person name="Qiu J."/>
            <person name="Zhao L."/>
            <person name="Xie H.B."/>
            <person name="Fu W.Y."/>
            <person name="Jin J."/>
            <person name="Li X.W."/>
            <person name="Jiao Y."/>
            <person name="Zhou C.C."/>
            <person name="Tu T."/>
            <person name="Chai C.Y."/>
            <person name="Gao J.L."/>
            <person name="Fan L.J."/>
            <person name="van de Weg E."/>
            <person name="Wang J.Y."/>
            <person name="Gao Z.S."/>
        </authorList>
    </citation>
    <scope>NUCLEOTIDE SEQUENCE [LARGE SCALE GENOMIC DNA]</scope>
    <source>
        <tissue evidence="5">Leaves</tissue>
    </source>
</reference>
<dbReference type="Proteomes" id="UP000516437">
    <property type="component" value="Unassembled WGS sequence"/>
</dbReference>
<comment type="caution">
    <text evidence="5">The sequence shown here is derived from an EMBL/GenBank/DDBJ whole genome shotgun (WGS) entry which is preliminary data.</text>
</comment>
<dbReference type="GO" id="GO:0016020">
    <property type="term" value="C:membrane"/>
    <property type="evidence" value="ECO:0007669"/>
    <property type="project" value="TreeGrafter"/>
</dbReference>
<protein>
    <recommendedName>
        <fullName evidence="3">PGG domain-containing protein</fullName>
    </recommendedName>
</protein>
<organism evidence="5 6">
    <name type="scientific">Morella rubra</name>
    <name type="common">Chinese bayberry</name>
    <dbReference type="NCBI Taxonomy" id="262757"/>
    <lineage>
        <taxon>Eukaryota</taxon>
        <taxon>Viridiplantae</taxon>
        <taxon>Streptophyta</taxon>
        <taxon>Embryophyta</taxon>
        <taxon>Tracheophyta</taxon>
        <taxon>Spermatophyta</taxon>
        <taxon>Magnoliopsida</taxon>
        <taxon>eudicotyledons</taxon>
        <taxon>Gunneridae</taxon>
        <taxon>Pentapetalae</taxon>
        <taxon>rosids</taxon>
        <taxon>fabids</taxon>
        <taxon>Fagales</taxon>
        <taxon>Myricaceae</taxon>
        <taxon>Morella</taxon>
    </lineage>
</organism>
<dbReference type="EMBL" id="RXIC02000057">
    <property type="protein sequence ID" value="KAB1201569.1"/>
    <property type="molecule type" value="Genomic_DNA"/>
</dbReference>
<gene>
    <name evidence="4" type="ORF">CJ030_MR0G003162</name>
    <name evidence="5" type="ORF">CJ030_MR0G003164</name>
</gene>
<reference evidence="5" key="1">
    <citation type="submission" date="2018-07" db="EMBL/GenBank/DDBJ databases">
        <authorList>
            <person name="Gao Z.-S."/>
            <person name="Jia H.-M."/>
            <person name="Jia H.-J."/>
            <person name="Cai Q.-L."/>
            <person name="Wang Y."/>
            <person name="Zhao H.-B."/>
        </authorList>
    </citation>
    <scope>NUCLEOTIDE SEQUENCE</scope>
    <source>
        <tissue evidence="5">Leaves</tissue>
    </source>
</reference>
<keyword evidence="2" id="KW-0472">Membrane</keyword>
<name>A0A6A1UMQ2_9ROSI</name>
<dbReference type="EMBL" id="RXIC02000057">
    <property type="protein sequence ID" value="KAB1201567.1"/>
    <property type="molecule type" value="Genomic_DNA"/>
</dbReference>
<dbReference type="AlphaFoldDB" id="A0A6A1UMQ2"/>
<evidence type="ECO:0000313" key="6">
    <source>
        <dbReference type="Proteomes" id="UP000516437"/>
    </source>
</evidence>
<dbReference type="SMART" id="SM00248">
    <property type="entry name" value="ANK"/>
    <property type="match status" value="6"/>
</dbReference>
<feature type="region of interest" description="Disordered" evidence="1">
    <location>
        <begin position="264"/>
        <end position="308"/>
    </location>
</feature>
<evidence type="ECO:0000259" key="3">
    <source>
        <dbReference type="Pfam" id="PF13962"/>
    </source>
</evidence>
<dbReference type="InterPro" id="IPR036770">
    <property type="entry name" value="Ankyrin_rpt-contain_sf"/>
</dbReference>
<dbReference type="PANTHER" id="PTHR24177:SF215">
    <property type="entry name" value="PGG DOMAIN-CONTAINING PROTEIN"/>
    <property type="match status" value="1"/>
</dbReference>
<keyword evidence="6" id="KW-1185">Reference proteome</keyword>
<dbReference type="PANTHER" id="PTHR24177">
    <property type="entry name" value="CASKIN"/>
    <property type="match status" value="1"/>
</dbReference>
<feature type="domain" description="PGG" evidence="3">
    <location>
        <begin position="542"/>
        <end position="652"/>
    </location>
</feature>
<accession>A0A6A1UMQ2</accession>
<evidence type="ECO:0000256" key="1">
    <source>
        <dbReference type="SAM" id="MobiDB-lite"/>
    </source>
</evidence>
<proteinExistence type="predicted"/>
<feature type="region of interest" description="Disordered" evidence="1">
    <location>
        <begin position="348"/>
        <end position="397"/>
    </location>
</feature>
<dbReference type="InterPro" id="IPR026961">
    <property type="entry name" value="PGG_dom"/>
</dbReference>
<feature type="transmembrane region" description="Helical" evidence="2">
    <location>
        <begin position="629"/>
        <end position="655"/>
    </location>
</feature>
<dbReference type="Pfam" id="PF12796">
    <property type="entry name" value="Ank_2"/>
    <property type="match status" value="1"/>
</dbReference>
<dbReference type="InterPro" id="IPR002110">
    <property type="entry name" value="Ankyrin_rpt"/>
</dbReference>
<dbReference type="Pfam" id="PF13962">
    <property type="entry name" value="PGG"/>
    <property type="match status" value="1"/>
</dbReference>
<feature type="compositionally biased region" description="Acidic residues" evidence="1">
    <location>
        <begin position="362"/>
        <end position="378"/>
    </location>
</feature>
<keyword evidence="2" id="KW-0812">Transmembrane</keyword>
<evidence type="ECO:0000313" key="4">
    <source>
        <dbReference type="EMBL" id="KAB1201567.1"/>
    </source>
</evidence>
<keyword evidence="2" id="KW-1133">Transmembrane helix</keyword>
<feature type="transmembrane region" description="Helical" evidence="2">
    <location>
        <begin position="587"/>
        <end position="609"/>
    </location>
</feature>
<feature type="transmembrane region" description="Helical" evidence="2">
    <location>
        <begin position="667"/>
        <end position="689"/>
    </location>
</feature>
<reference evidence="5" key="3">
    <citation type="submission" date="2019-09" db="EMBL/GenBank/DDBJ databases">
        <authorList>
            <person name="Gao Z."/>
        </authorList>
    </citation>
    <scope>NUCLEOTIDE SEQUENCE</scope>
    <source>
        <tissue evidence="5">Leaves</tissue>
    </source>
</reference>
<sequence>MKELKIEEPIELKIEEPKEKGGRVFSGPTKPYKAALDGNWTKMKAYYGKHPERVLEPLTVERDTAFHIAAYSGRTDLLRHLLRLVTTTKTLEALSKHNIHGNTVFHEVASTDKVDAAELLISKLMEANVQEGTNNGNNQTAVRELLEDRNQLGETPLYRAVALGRTKMAKFLARRIGDIRDHFRRNDKMSILHIAVIGQHFETALWLLGKDKELGKRKGTDDMTCLHLLAKMPSAFKSSTRMNPMKTFIYNRLPAHLHDYDDDVDKGHVEDDSSGSESGMEDLERGQCSKSLRKSKDQHPSEWPSIEKMWEMKRRHTSAIKLTQLLVKMDTTWKNSFLVEDKTISLGEGDSLDLSATGKEVEVEDSSSDEGEEEEGEGEGGTKRRPSGAGRDQHSTLDTPLLIAASQGIVEILDEMLKQHPQAIEYLNSNEENLLHLAIAHRQLQIFNHLKGKEVILRCRLVSRIDVKGYTILHHVGDLSKRSGEDIEEAGPALQLQDELKWLERVRKVMPSHYTLHRDNAGRTADELFKTKHANLLNKAQKWIKETTGSSSTVAVLVATVVFAAAYTVPGGTDEKGHPIFLHSRIFSFFTIMDVVSLASSLTSVVMFLSISTSPLEQQYFHKNLPRRLMIGFTLLFFSMITTMLSFTATVLLIIHSQNRAWTSTLIYAAAFLPVSMFALLQFPLYTAFAKTWHYLFKAIKKVLPASLMHLRFFRAVKRNT</sequence>
<dbReference type="Gene3D" id="1.25.40.20">
    <property type="entry name" value="Ankyrin repeat-containing domain"/>
    <property type="match status" value="2"/>
</dbReference>